<feature type="region of interest" description="Disordered" evidence="2">
    <location>
        <begin position="151"/>
        <end position="186"/>
    </location>
</feature>
<evidence type="ECO:0000259" key="5">
    <source>
        <dbReference type="PROSITE" id="PS50026"/>
    </source>
</evidence>
<organism evidence="6 7">
    <name type="scientific">Candidula unifasciata</name>
    <dbReference type="NCBI Taxonomy" id="100452"/>
    <lineage>
        <taxon>Eukaryota</taxon>
        <taxon>Metazoa</taxon>
        <taxon>Spiralia</taxon>
        <taxon>Lophotrochozoa</taxon>
        <taxon>Mollusca</taxon>
        <taxon>Gastropoda</taxon>
        <taxon>Heterobranchia</taxon>
        <taxon>Euthyneura</taxon>
        <taxon>Panpulmonata</taxon>
        <taxon>Eupulmonata</taxon>
        <taxon>Stylommatophora</taxon>
        <taxon>Helicina</taxon>
        <taxon>Helicoidea</taxon>
        <taxon>Geomitridae</taxon>
        <taxon>Candidula</taxon>
    </lineage>
</organism>
<keyword evidence="3" id="KW-0472">Membrane</keyword>
<dbReference type="SUPFAM" id="SSF57196">
    <property type="entry name" value="EGF/Laminin"/>
    <property type="match status" value="1"/>
</dbReference>
<evidence type="ECO:0000256" key="1">
    <source>
        <dbReference type="PROSITE-ProRule" id="PRU00076"/>
    </source>
</evidence>
<reference evidence="6" key="1">
    <citation type="submission" date="2021-04" db="EMBL/GenBank/DDBJ databases">
        <authorList>
            <consortium name="Molecular Ecology Group"/>
        </authorList>
    </citation>
    <scope>NUCLEOTIDE SEQUENCE</scope>
</reference>
<keyword evidence="4" id="KW-0732">Signal</keyword>
<feature type="transmembrane region" description="Helical" evidence="3">
    <location>
        <begin position="123"/>
        <end position="143"/>
    </location>
</feature>
<dbReference type="Proteomes" id="UP000678393">
    <property type="component" value="Unassembled WGS sequence"/>
</dbReference>
<name>A0A8S3ZTE7_9EUPU</name>
<feature type="disulfide bond" evidence="1">
    <location>
        <begin position="94"/>
        <end position="103"/>
    </location>
</feature>
<sequence>MHQDNRRLLLSVLLAYLLHLSNGCGRTPARTKPASPTASPQEPTTPLPQAPTTLPVTGGRQECTHEESRDVACLHGGECFVMDLLDTRNAFCQCQEMWRGNRCEEIDENIYVITADKVEKASIAAGVVVLVIVITVIIVYLVVRKRKQRKNRTQSNGNANGHAGKALMEPEKEPMDSEDTEKCTDV</sequence>
<evidence type="ECO:0000256" key="2">
    <source>
        <dbReference type="SAM" id="MobiDB-lite"/>
    </source>
</evidence>
<dbReference type="EMBL" id="CAJHNH020003668">
    <property type="protein sequence ID" value="CAG5129771.1"/>
    <property type="molecule type" value="Genomic_DNA"/>
</dbReference>
<dbReference type="GO" id="GO:0007173">
    <property type="term" value="P:epidermal growth factor receptor signaling pathway"/>
    <property type="evidence" value="ECO:0007669"/>
    <property type="project" value="InterPro"/>
</dbReference>
<dbReference type="GO" id="GO:0005154">
    <property type="term" value="F:epidermal growth factor receptor binding"/>
    <property type="evidence" value="ECO:0007669"/>
    <property type="project" value="InterPro"/>
</dbReference>
<dbReference type="InterPro" id="IPR043403">
    <property type="entry name" value="Gurken/Spitz"/>
</dbReference>
<dbReference type="GO" id="GO:0048018">
    <property type="term" value="F:receptor ligand activity"/>
    <property type="evidence" value="ECO:0007669"/>
    <property type="project" value="InterPro"/>
</dbReference>
<dbReference type="Gene3D" id="2.10.25.10">
    <property type="entry name" value="Laminin"/>
    <property type="match status" value="1"/>
</dbReference>
<dbReference type="Pfam" id="PF06679">
    <property type="entry name" value="DUF1180"/>
    <property type="match status" value="1"/>
</dbReference>
<keyword evidence="3" id="KW-1133">Transmembrane helix</keyword>
<feature type="chain" id="PRO_5035900902" description="EGF-like domain-containing protein" evidence="4">
    <location>
        <begin position="24"/>
        <end position="186"/>
    </location>
</feature>
<dbReference type="PANTHER" id="PTHR12332:SF1">
    <property type="entry name" value="KEREN-RELATED"/>
    <property type="match status" value="1"/>
</dbReference>
<evidence type="ECO:0000313" key="6">
    <source>
        <dbReference type="EMBL" id="CAG5129771.1"/>
    </source>
</evidence>
<feature type="domain" description="EGF-like" evidence="5">
    <location>
        <begin position="59"/>
        <end position="104"/>
    </location>
</feature>
<protein>
    <recommendedName>
        <fullName evidence="5">EGF-like domain-containing protein</fullName>
    </recommendedName>
</protein>
<comment type="caution">
    <text evidence="6">The sequence shown here is derived from an EMBL/GenBank/DDBJ whole genome shotgun (WGS) entry which is preliminary data.</text>
</comment>
<feature type="signal peptide" evidence="4">
    <location>
        <begin position="1"/>
        <end position="23"/>
    </location>
</feature>
<dbReference type="PROSITE" id="PS50026">
    <property type="entry name" value="EGF_3"/>
    <property type="match status" value="1"/>
</dbReference>
<keyword evidence="7" id="KW-1185">Reference proteome</keyword>
<keyword evidence="1" id="KW-1015">Disulfide bond</keyword>
<evidence type="ECO:0000256" key="3">
    <source>
        <dbReference type="SAM" id="Phobius"/>
    </source>
</evidence>
<keyword evidence="3" id="KW-0812">Transmembrane</keyword>
<comment type="caution">
    <text evidence="1">Lacks conserved residue(s) required for the propagation of feature annotation.</text>
</comment>
<feature type="compositionally biased region" description="Basic and acidic residues" evidence="2">
    <location>
        <begin position="168"/>
        <end position="186"/>
    </location>
</feature>
<evidence type="ECO:0000313" key="7">
    <source>
        <dbReference type="Proteomes" id="UP000678393"/>
    </source>
</evidence>
<dbReference type="OrthoDB" id="6155234at2759"/>
<gene>
    <name evidence="6" type="ORF">CUNI_LOCUS15329</name>
</gene>
<proteinExistence type="predicted"/>
<dbReference type="InterPro" id="IPR000742">
    <property type="entry name" value="EGF"/>
</dbReference>
<keyword evidence="1" id="KW-0245">EGF-like domain</keyword>
<dbReference type="PROSITE" id="PS00022">
    <property type="entry name" value="EGF_1"/>
    <property type="match status" value="1"/>
</dbReference>
<evidence type="ECO:0000256" key="4">
    <source>
        <dbReference type="SAM" id="SignalP"/>
    </source>
</evidence>
<feature type="region of interest" description="Disordered" evidence="2">
    <location>
        <begin position="27"/>
        <end position="60"/>
    </location>
</feature>
<dbReference type="PANTHER" id="PTHR12332">
    <property type="entry name" value="KEREN-RELATED"/>
    <property type="match status" value="1"/>
</dbReference>
<dbReference type="AlphaFoldDB" id="A0A8S3ZTE7"/>
<accession>A0A8S3ZTE7</accession>